<name>A0A9D4H7S0_DREPO</name>
<keyword evidence="2" id="KW-1185">Reference proteome</keyword>
<dbReference type="Proteomes" id="UP000828390">
    <property type="component" value="Unassembled WGS sequence"/>
</dbReference>
<reference evidence="1" key="1">
    <citation type="journal article" date="2019" name="bioRxiv">
        <title>The Genome of the Zebra Mussel, Dreissena polymorpha: A Resource for Invasive Species Research.</title>
        <authorList>
            <person name="McCartney M.A."/>
            <person name="Auch B."/>
            <person name="Kono T."/>
            <person name="Mallez S."/>
            <person name="Zhang Y."/>
            <person name="Obille A."/>
            <person name="Becker A."/>
            <person name="Abrahante J.E."/>
            <person name="Garbe J."/>
            <person name="Badalamenti J.P."/>
            <person name="Herman A."/>
            <person name="Mangelson H."/>
            <person name="Liachko I."/>
            <person name="Sullivan S."/>
            <person name="Sone E.D."/>
            <person name="Koren S."/>
            <person name="Silverstein K.A.T."/>
            <person name="Beckman K.B."/>
            <person name="Gohl D.M."/>
        </authorList>
    </citation>
    <scope>NUCLEOTIDE SEQUENCE</scope>
    <source>
        <strain evidence="1">Duluth1</strain>
        <tissue evidence="1">Whole animal</tissue>
    </source>
</reference>
<evidence type="ECO:0000313" key="1">
    <source>
        <dbReference type="EMBL" id="KAH3828551.1"/>
    </source>
</evidence>
<accession>A0A9D4H7S0</accession>
<protein>
    <submittedName>
        <fullName evidence="1">Uncharacterized protein</fullName>
    </submittedName>
</protein>
<dbReference type="AlphaFoldDB" id="A0A9D4H7S0"/>
<evidence type="ECO:0000313" key="2">
    <source>
        <dbReference type="Proteomes" id="UP000828390"/>
    </source>
</evidence>
<dbReference type="EMBL" id="JAIWYP010000005">
    <property type="protein sequence ID" value="KAH3828551.1"/>
    <property type="molecule type" value="Genomic_DNA"/>
</dbReference>
<reference evidence="1" key="2">
    <citation type="submission" date="2020-11" db="EMBL/GenBank/DDBJ databases">
        <authorList>
            <person name="McCartney M.A."/>
            <person name="Auch B."/>
            <person name="Kono T."/>
            <person name="Mallez S."/>
            <person name="Becker A."/>
            <person name="Gohl D.M."/>
            <person name="Silverstein K.A.T."/>
            <person name="Koren S."/>
            <person name="Bechman K.B."/>
            <person name="Herman A."/>
            <person name="Abrahante J.E."/>
            <person name="Garbe J."/>
        </authorList>
    </citation>
    <scope>NUCLEOTIDE SEQUENCE</scope>
    <source>
        <strain evidence="1">Duluth1</strain>
        <tissue evidence="1">Whole animal</tissue>
    </source>
</reference>
<organism evidence="1 2">
    <name type="scientific">Dreissena polymorpha</name>
    <name type="common">Zebra mussel</name>
    <name type="synonym">Mytilus polymorpha</name>
    <dbReference type="NCBI Taxonomy" id="45954"/>
    <lineage>
        <taxon>Eukaryota</taxon>
        <taxon>Metazoa</taxon>
        <taxon>Spiralia</taxon>
        <taxon>Lophotrochozoa</taxon>
        <taxon>Mollusca</taxon>
        <taxon>Bivalvia</taxon>
        <taxon>Autobranchia</taxon>
        <taxon>Heteroconchia</taxon>
        <taxon>Euheterodonta</taxon>
        <taxon>Imparidentia</taxon>
        <taxon>Neoheterodontei</taxon>
        <taxon>Myida</taxon>
        <taxon>Dreissenoidea</taxon>
        <taxon>Dreissenidae</taxon>
        <taxon>Dreissena</taxon>
    </lineage>
</organism>
<gene>
    <name evidence="1" type="ORF">DPMN_130532</name>
</gene>
<sequence>MAAPVKPSEYVTSHAPKASSFIGRKLDQTWNKWNRISQSRWSIVPSFGEKIRTSPAQG</sequence>
<proteinExistence type="predicted"/>
<comment type="caution">
    <text evidence="1">The sequence shown here is derived from an EMBL/GenBank/DDBJ whole genome shotgun (WGS) entry which is preliminary data.</text>
</comment>